<feature type="domain" description="ISXO2-like transposase" evidence="1">
    <location>
        <begin position="37"/>
        <end position="175"/>
    </location>
</feature>
<evidence type="ECO:0000313" key="2">
    <source>
        <dbReference type="EMBL" id="KAJ8976845.1"/>
    </source>
</evidence>
<dbReference type="Pfam" id="PF12762">
    <property type="entry name" value="DDE_Tnp_IS1595"/>
    <property type="match status" value="1"/>
</dbReference>
<dbReference type="SMART" id="SM01126">
    <property type="entry name" value="DDE_Tnp_IS1595"/>
    <property type="match status" value="1"/>
</dbReference>
<sequence>MSSFCEPSTSSSNTRDCDFNECVTEVFIYWATEQSEQIGGEGTIVEIDEAKIGRRKYNRGRYLQGQWVFGGIERGTLAVEDRTSDTLLKIIQEKIKPGTTIFSDCWKAYECLSEKNYQHLTVNYSVNFIDPETGTHTQNIERVWAEVRKLVPRYGRHKKHYEGYLAECLFVMRHSDHRGRFHAFWKVAAELYKPLPHYTSNSNGKR</sequence>
<name>A0ABQ9JFQ1_9CUCU</name>
<gene>
    <name evidence="2" type="ORF">NQ317_012969</name>
</gene>
<protein>
    <recommendedName>
        <fullName evidence="1">ISXO2-like transposase domain-containing protein</fullName>
    </recommendedName>
</protein>
<organism evidence="2 3">
    <name type="scientific">Molorchus minor</name>
    <dbReference type="NCBI Taxonomy" id="1323400"/>
    <lineage>
        <taxon>Eukaryota</taxon>
        <taxon>Metazoa</taxon>
        <taxon>Ecdysozoa</taxon>
        <taxon>Arthropoda</taxon>
        <taxon>Hexapoda</taxon>
        <taxon>Insecta</taxon>
        <taxon>Pterygota</taxon>
        <taxon>Neoptera</taxon>
        <taxon>Endopterygota</taxon>
        <taxon>Coleoptera</taxon>
        <taxon>Polyphaga</taxon>
        <taxon>Cucujiformia</taxon>
        <taxon>Chrysomeloidea</taxon>
        <taxon>Cerambycidae</taxon>
        <taxon>Lamiinae</taxon>
        <taxon>Monochamini</taxon>
        <taxon>Molorchus</taxon>
    </lineage>
</organism>
<comment type="caution">
    <text evidence="2">The sequence shown here is derived from an EMBL/GenBank/DDBJ whole genome shotgun (WGS) entry which is preliminary data.</text>
</comment>
<dbReference type="EMBL" id="JAPWTJ010000617">
    <property type="protein sequence ID" value="KAJ8976845.1"/>
    <property type="molecule type" value="Genomic_DNA"/>
</dbReference>
<evidence type="ECO:0000259" key="1">
    <source>
        <dbReference type="SMART" id="SM01126"/>
    </source>
</evidence>
<dbReference type="Proteomes" id="UP001162164">
    <property type="component" value="Unassembled WGS sequence"/>
</dbReference>
<evidence type="ECO:0000313" key="3">
    <source>
        <dbReference type="Proteomes" id="UP001162164"/>
    </source>
</evidence>
<proteinExistence type="predicted"/>
<dbReference type="InterPro" id="IPR024445">
    <property type="entry name" value="Tnp_ISXO2-like"/>
</dbReference>
<reference evidence="2" key="1">
    <citation type="journal article" date="2023" name="Insect Mol. Biol.">
        <title>Genome sequencing provides insights into the evolution of gene families encoding plant cell wall-degrading enzymes in longhorned beetles.</title>
        <authorList>
            <person name="Shin N.R."/>
            <person name="Okamura Y."/>
            <person name="Kirsch R."/>
            <person name="Pauchet Y."/>
        </authorList>
    </citation>
    <scope>NUCLEOTIDE SEQUENCE</scope>
    <source>
        <strain evidence="2">MMC_N1</strain>
    </source>
</reference>
<dbReference type="PANTHER" id="PTHR47163:SF2">
    <property type="entry name" value="SI:DKEY-17M8.2"/>
    <property type="match status" value="1"/>
</dbReference>
<dbReference type="PANTHER" id="PTHR47163">
    <property type="entry name" value="DDE_TNP_IS1595 DOMAIN-CONTAINING PROTEIN"/>
    <property type="match status" value="1"/>
</dbReference>
<dbReference type="InterPro" id="IPR053164">
    <property type="entry name" value="IS1016-like_transposase"/>
</dbReference>
<keyword evidence="3" id="KW-1185">Reference proteome</keyword>
<accession>A0ABQ9JFQ1</accession>